<dbReference type="EMBL" id="CU466930">
    <property type="protein sequence ID" value="CAO80689.1"/>
    <property type="molecule type" value="Genomic_DNA"/>
</dbReference>
<protein>
    <submittedName>
        <fullName evidence="2">ABC transporter substrate-binding protein</fullName>
    </submittedName>
</protein>
<dbReference type="Proteomes" id="UP000002019">
    <property type="component" value="Chromosome"/>
</dbReference>
<dbReference type="HOGENOM" id="CLU_028871_1_3_0"/>
<sequence length="340" mass="38991">MNNRQIIYLLIALMIAIFFFTSCKQETNVQPEIPEAEAANTAQKSSLFTIRYRPVWTAQAEFAGVYMAQKKGFYQNKGLNVIIQPGGIQYPPYENLQLGYSDIVQMSLLTAVKRDAENGNLINLAQITQRTSLMLVGKKSRGINSIPDFEGKKIGLWKTDDRLLSLIFLQQNKLNMDIVDLDITINLFLKDGIDVMNVMRYNEYHQILQAGIDPEDLFSVAFADIGLNVADNGLYTTREFYTKHPKQCRDFASATIQGWLYALNNQEETVSTVLEVMHQYHLPANRPHQKWMLKEICQDFTVHKNQEGILQESDFNKAKKLLTDQNIPATQQTYKSFFPR</sequence>
<dbReference type="GO" id="GO:0009228">
    <property type="term" value="P:thiamine biosynthetic process"/>
    <property type="evidence" value="ECO:0007669"/>
    <property type="project" value="InterPro"/>
</dbReference>
<dbReference type="PANTHER" id="PTHR31528:SF3">
    <property type="entry name" value="THIAMINE BIOSYNTHESIS PROTEIN HI_0357-RELATED"/>
    <property type="match status" value="1"/>
</dbReference>
<reference evidence="2 3" key="1">
    <citation type="journal article" date="2008" name="J. Bacteriol.">
        <title>'Candidatus Cloacamonas acidaminovorans': genome sequence reconstruction provides a first glimpse of a new bacterial division.</title>
        <authorList>
            <person name="Pelletier E."/>
            <person name="Kreimeyer A."/>
            <person name="Bocs S."/>
            <person name="Rouy Z."/>
            <person name="Gyapay G."/>
            <person name="Chouari R."/>
            <person name="Riviere D."/>
            <person name="Ganesan A."/>
            <person name="Daegelen P."/>
            <person name="Sghir A."/>
            <person name="Cohen G.N."/>
            <person name="Medigue C."/>
            <person name="Weissenbach J."/>
            <person name="Le Paslier D."/>
        </authorList>
    </citation>
    <scope>NUCLEOTIDE SEQUENCE [LARGE SCALE GENOMIC DNA]</scope>
    <source>
        <strain evidence="3">Evry</strain>
    </source>
</reference>
<dbReference type="Pfam" id="PF09084">
    <property type="entry name" value="NMT1"/>
    <property type="match status" value="1"/>
</dbReference>
<dbReference type="Gene3D" id="3.40.190.10">
    <property type="entry name" value="Periplasmic binding protein-like II"/>
    <property type="match status" value="2"/>
</dbReference>
<dbReference type="STRING" id="459349.CLOAM0807"/>
<dbReference type="AlphaFoldDB" id="B0VH74"/>
<evidence type="ECO:0000313" key="3">
    <source>
        <dbReference type="Proteomes" id="UP000002019"/>
    </source>
</evidence>
<dbReference type="PROSITE" id="PS51257">
    <property type="entry name" value="PROKAR_LIPOPROTEIN"/>
    <property type="match status" value="1"/>
</dbReference>
<evidence type="ECO:0000259" key="1">
    <source>
        <dbReference type="Pfam" id="PF09084"/>
    </source>
</evidence>
<dbReference type="KEGG" id="caci:CLOAM0807"/>
<dbReference type="RefSeq" id="WP_015424548.1">
    <property type="nucleotide sequence ID" value="NC_020449.1"/>
</dbReference>
<dbReference type="InterPro" id="IPR015168">
    <property type="entry name" value="SsuA/THI5"/>
</dbReference>
<dbReference type="SUPFAM" id="SSF53850">
    <property type="entry name" value="Periplasmic binding protein-like II"/>
    <property type="match status" value="1"/>
</dbReference>
<organism evidence="2 3">
    <name type="scientific">Cloacimonas acidaminovorans (strain Evry)</name>
    <dbReference type="NCBI Taxonomy" id="459349"/>
    <lineage>
        <taxon>Bacteria</taxon>
        <taxon>Pseudomonadati</taxon>
        <taxon>Candidatus Cloacimonadota</taxon>
        <taxon>Candidatus Cloacimonadia</taxon>
        <taxon>Candidatus Cloacimonadales</taxon>
        <taxon>Candidatus Cloacimonadaceae</taxon>
        <taxon>Candidatus Cloacimonas</taxon>
    </lineage>
</organism>
<proteinExistence type="predicted"/>
<keyword evidence="3" id="KW-1185">Reference proteome</keyword>
<accession>B0VH74</accession>
<evidence type="ECO:0000313" key="2">
    <source>
        <dbReference type="EMBL" id="CAO80689.1"/>
    </source>
</evidence>
<gene>
    <name evidence="2" type="ordered locus">CLOAM0807</name>
</gene>
<dbReference type="PANTHER" id="PTHR31528">
    <property type="entry name" value="4-AMINO-5-HYDROXYMETHYL-2-METHYLPYRIMIDINE PHOSPHATE SYNTHASE THI11-RELATED"/>
    <property type="match status" value="1"/>
</dbReference>
<name>B0VH74_CLOAI</name>
<dbReference type="eggNOG" id="COG0715">
    <property type="taxonomic scope" value="Bacteria"/>
</dbReference>
<dbReference type="InterPro" id="IPR027939">
    <property type="entry name" value="NMT1/THI5"/>
</dbReference>
<dbReference type="OrthoDB" id="9180959at2"/>
<feature type="domain" description="SsuA/THI5-like" evidence="1">
    <location>
        <begin position="60"/>
        <end position="268"/>
    </location>
</feature>